<dbReference type="InterPro" id="IPR050596">
    <property type="entry name" value="AspAT/PAT-like"/>
</dbReference>
<dbReference type="CDD" id="cd00609">
    <property type="entry name" value="AAT_like"/>
    <property type="match status" value="1"/>
</dbReference>
<organism evidence="1 2">
    <name type="scientific">Aliikangiella maris</name>
    <dbReference type="NCBI Taxonomy" id="3162458"/>
    <lineage>
        <taxon>Bacteria</taxon>
        <taxon>Pseudomonadati</taxon>
        <taxon>Pseudomonadota</taxon>
        <taxon>Gammaproteobacteria</taxon>
        <taxon>Oceanospirillales</taxon>
        <taxon>Pleioneaceae</taxon>
        <taxon>Aliikangiella</taxon>
    </lineage>
</organism>
<dbReference type="SUPFAM" id="SSF53383">
    <property type="entry name" value="PLP-dependent transferases"/>
    <property type="match status" value="1"/>
</dbReference>
<reference evidence="1 2" key="1">
    <citation type="submission" date="2024-06" db="EMBL/GenBank/DDBJ databases">
        <authorList>
            <person name="Li F."/>
        </authorList>
    </citation>
    <scope>NUCLEOTIDE SEQUENCE [LARGE SCALE GENOMIC DNA]</scope>
    <source>
        <strain evidence="1 2">GXAS 311</strain>
    </source>
</reference>
<evidence type="ECO:0000313" key="1">
    <source>
        <dbReference type="EMBL" id="MET1255550.1"/>
    </source>
</evidence>
<dbReference type="InterPro" id="IPR015422">
    <property type="entry name" value="PyrdxlP-dep_Trfase_small"/>
</dbReference>
<keyword evidence="1" id="KW-0808">Transferase</keyword>
<dbReference type="Proteomes" id="UP001548189">
    <property type="component" value="Unassembled WGS sequence"/>
</dbReference>
<dbReference type="GO" id="GO:0008483">
    <property type="term" value="F:transaminase activity"/>
    <property type="evidence" value="ECO:0007669"/>
    <property type="project" value="UniProtKB-KW"/>
</dbReference>
<comment type="caution">
    <text evidence="1">The sequence shown here is derived from an EMBL/GenBank/DDBJ whole genome shotgun (WGS) entry which is preliminary data.</text>
</comment>
<gene>
    <name evidence="1" type="ORF">ABVT43_10460</name>
</gene>
<dbReference type="PANTHER" id="PTHR46383">
    <property type="entry name" value="ASPARTATE AMINOTRANSFERASE"/>
    <property type="match status" value="1"/>
</dbReference>
<name>A0ABV2BUG2_9GAMM</name>
<dbReference type="InterPro" id="IPR004839">
    <property type="entry name" value="Aminotransferase_I/II_large"/>
</dbReference>
<keyword evidence="1" id="KW-0032">Aminotransferase</keyword>
<evidence type="ECO:0000313" key="2">
    <source>
        <dbReference type="Proteomes" id="UP001548189"/>
    </source>
</evidence>
<accession>A0ABV2BUG2</accession>
<dbReference type="Pfam" id="PF00155">
    <property type="entry name" value="Aminotran_1_2"/>
    <property type="match status" value="1"/>
</dbReference>
<dbReference type="PANTHER" id="PTHR46383:SF1">
    <property type="entry name" value="ASPARTATE AMINOTRANSFERASE"/>
    <property type="match status" value="1"/>
</dbReference>
<dbReference type="InterPro" id="IPR015424">
    <property type="entry name" value="PyrdxlP-dep_Trfase"/>
</dbReference>
<sequence>MSTDLFAHENVPLEILKQRAFNYRWAETETDVIPLTAADPDFAVAQEIRTAMTEYAASGVFSYGPHQGLAEFKQALAIAMSNRRGYDLNPAHILPIDSVASGMYIIARTFLNPGDEAIIFDPVDFLFEQSILAAGGKVIRCPFNYKTGQFELEKLPNLVTSKTKIIGVCNPHNPLGRLMSEAELTQIATLSQQHDLWIMNDEIWSDIVYPRENFCSFHHLDKTLCNRVISIYGFSKSFGLAGLRVGTIIAPNQSVYELLVDASHVMTTAGGVATISQVAATTALNHCWYWVDAFKTHLTEQRDYAVERLNKMPGISCHSPQATYLLFPSIDKEKYSVEQILNAFQKEKVLVVSGDEKFFGPGAAHHFRICFATSHKILAQGLDRMAIALDKLENQ</sequence>
<keyword evidence="2" id="KW-1185">Reference proteome</keyword>
<dbReference type="PROSITE" id="PS00105">
    <property type="entry name" value="AA_TRANSFER_CLASS_1"/>
    <property type="match status" value="1"/>
</dbReference>
<dbReference type="PRINTS" id="PR00753">
    <property type="entry name" value="ACCSYNTHASE"/>
</dbReference>
<dbReference type="EMBL" id="JBEVCJ010000011">
    <property type="protein sequence ID" value="MET1255550.1"/>
    <property type="molecule type" value="Genomic_DNA"/>
</dbReference>
<dbReference type="Gene3D" id="3.90.1150.10">
    <property type="entry name" value="Aspartate Aminotransferase, domain 1"/>
    <property type="match status" value="1"/>
</dbReference>
<proteinExistence type="predicted"/>
<dbReference type="Gene3D" id="3.40.640.10">
    <property type="entry name" value="Type I PLP-dependent aspartate aminotransferase-like (Major domain)"/>
    <property type="match status" value="1"/>
</dbReference>
<dbReference type="InterPro" id="IPR015421">
    <property type="entry name" value="PyrdxlP-dep_Trfase_major"/>
</dbReference>
<protein>
    <submittedName>
        <fullName evidence="1">Pyridoxal phosphate-dependent aminotransferase</fullName>
    </submittedName>
</protein>
<dbReference type="InterPro" id="IPR004838">
    <property type="entry name" value="NHTrfase_class1_PyrdxlP-BS"/>
</dbReference>